<dbReference type="InterPro" id="IPR011006">
    <property type="entry name" value="CheY-like_superfamily"/>
</dbReference>
<keyword evidence="4" id="KW-0238">DNA-binding</keyword>
<accession>A0A5B3FNB4</accession>
<dbReference type="SMART" id="SM00448">
    <property type="entry name" value="REC"/>
    <property type="match status" value="1"/>
</dbReference>
<evidence type="ECO:0000313" key="9">
    <source>
        <dbReference type="EMBL" id="KAA2362848.1"/>
    </source>
</evidence>
<evidence type="ECO:0000256" key="1">
    <source>
        <dbReference type="ARBA" id="ARBA00022553"/>
    </source>
</evidence>
<dbReference type="SUPFAM" id="SSF46894">
    <property type="entry name" value="C-terminal effector domain of the bipartite response regulators"/>
    <property type="match status" value="1"/>
</dbReference>
<dbReference type="InterPro" id="IPR016032">
    <property type="entry name" value="Sig_transdc_resp-reg_C-effctor"/>
</dbReference>
<dbReference type="AlphaFoldDB" id="A0A5B3FNB4"/>
<dbReference type="PROSITE" id="PS50110">
    <property type="entry name" value="RESPONSE_REGULATORY"/>
    <property type="match status" value="1"/>
</dbReference>
<evidence type="ECO:0000256" key="6">
    <source>
        <dbReference type="PROSITE-ProRule" id="PRU00169"/>
    </source>
</evidence>
<keyword evidence="3" id="KW-0805">Transcription regulation</keyword>
<dbReference type="InterPro" id="IPR000792">
    <property type="entry name" value="Tscrpt_reg_LuxR_C"/>
</dbReference>
<dbReference type="InterPro" id="IPR001789">
    <property type="entry name" value="Sig_transdc_resp-reg_receiver"/>
</dbReference>
<dbReference type="InterPro" id="IPR036388">
    <property type="entry name" value="WH-like_DNA-bd_sf"/>
</dbReference>
<dbReference type="SUPFAM" id="SSF52172">
    <property type="entry name" value="CheY-like"/>
    <property type="match status" value="1"/>
</dbReference>
<dbReference type="GO" id="GO:0006355">
    <property type="term" value="P:regulation of DNA-templated transcription"/>
    <property type="evidence" value="ECO:0007669"/>
    <property type="project" value="InterPro"/>
</dbReference>
<reference evidence="9 10" key="1">
    <citation type="journal article" date="2019" name="Nat. Med.">
        <title>A library of human gut bacterial isolates paired with longitudinal multiomics data enables mechanistic microbiome research.</title>
        <authorList>
            <person name="Poyet M."/>
            <person name="Groussin M."/>
            <person name="Gibbons S.M."/>
            <person name="Avila-Pacheco J."/>
            <person name="Jiang X."/>
            <person name="Kearney S.M."/>
            <person name="Perrotta A.R."/>
            <person name="Berdy B."/>
            <person name="Zhao S."/>
            <person name="Lieberman T.D."/>
            <person name="Swanson P.K."/>
            <person name="Smith M."/>
            <person name="Roesemann S."/>
            <person name="Alexander J.E."/>
            <person name="Rich S.A."/>
            <person name="Livny J."/>
            <person name="Vlamakis H."/>
            <person name="Clish C."/>
            <person name="Bullock K."/>
            <person name="Deik A."/>
            <person name="Scott J."/>
            <person name="Pierce K.A."/>
            <person name="Xavier R.J."/>
            <person name="Alm E.J."/>
        </authorList>
    </citation>
    <scope>NUCLEOTIDE SEQUENCE [LARGE SCALE GENOMIC DNA]</scope>
    <source>
        <strain evidence="9 10">BIOML-A2</strain>
    </source>
</reference>
<keyword evidence="5" id="KW-0804">Transcription</keyword>
<dbReference type="PROSITE" id="PS50043">
    <property type="entry name" value="HTH_LUXR_2"/>
    <property type="match status" value="1"/>
</dbReference>
<evidence type="ECO:0000256" key="3">
    <source>
        <dbReference type="ARBA" id="ARBA00023015"/>
    </source>
</evidence>
<dbReference type="GO" id="GO:0003677">
    <property type="term" value="F:DNA binding"/>
    <property type="evidence" value="ECO:0007669"/>
    <property type="project" value="UniProtKB-KW"/>
</dbReference>
<organism evidence="9 10">
    <name type="scientific">Alistipes shahii</name>
    <dbReference type="NCBI Taxonomy" id="328814"/>
    <lineage>
        <taxon>Bacteria</taxon>
        <taxon>Pseudomonadati</taxon>
        <taxon>Bacteroidota</taxon>
        <taxon>Bacteroidia</taxon>
        <taxon>Bacteroidales</taxon>
        <taxon>Rikenellaceae</taxon>
        <taxon>Alistipes</taxon>
    </lineage>
</organism>
<evidence type="ECO:0000256" key="2">
    <source>
        <dbReference type="ARBA" id="ARBA00023012"/>
    </source>
</evidence>
<sequence>MGLDKLQEKAVVRIIDDDDSMRKSWRFLIEGEGWTTKCYSSALRFLEEDDRNELGCVVLDVRMPDMSGIELQRVMMLQKNGLPIIFVSGHGDIDMAVQALKDGATDFLPKPVSADRLLTAIERAVSKDVERRQQNQLTDEYRHVFDTLTAREKMVAKKVARGLLNKQIADELQISEKTVQVHRGAVCRKLGVKSAVGVASILSILHEEYSSSEDIR</sequence>
<keyword evidence="2" id="KW-0902">Two-component regulatory system</keyword>
<feature type="modified residue" description="4-aspartylphosphate" evidence="6">
    <location>
        <position position="60"/>
    </location>
</feature>
<keyword evidence="1 6" id="KW-0597">Phosphoprotein</keyword>
<dbReference type="Pfam" id="PF00196">
    <property type="entry name" value="GerE"/>
    <property type="match status" value="1"/>
</dbReference>
<evidence type="ECO:0000259" key="8">
    <source>
        <dbReference type="PROSITE" id="PS50110"/>
    </source>
</evidence>
<protein>
    <submittedName>
        <fullName evidence="9">Response regulator transcription factor</fullName>
    </submittedName>
</protein>
<dbReference type="SMART" id="SM00421">
    <property type="entry name" value="HTH_LUXR"/>
    <property type="match status" value="1"/>
</dbReference>
<dbReference type="Proteomes" id="UP000323567">
    <property type="component" value="Unassembled WGS sequence"/>
</dbReference>
<dbReference type="PANTHER" id="PTHR44688">
    <property type="entry name" value="DNA-BINDING TRANSCRIPTIONAL ACTIVATOR DEVR_DOSR"/>
    <property type="match status" value="1"/>
</dbReference>
<feature type="domain" description="Response regulatory" evidence="8">
    <location>
        <begin position="11"/>
        <end position="125"/>
    </location>
</feature>
<evidence type="ECO:0000256" key="4">
    <source>
        <dbReference type="ARBA" id="ARBA00023125"/>
    </source>
</evidence>
<dbReference type="Gene3D" id="1.10.10.10">
    <property type="entry name" value="Winged helix-like DNA-binding domain superfamily/Winged helix DNA-binding domain"/>
    <property type="match status" value="1"/>
</dbReference>
<evidence type="ECO:0000259" key="7">
    <source>
        <dbReference type="PROSITE" id="PS50043"/>
    </source>
</evidence>
<gene>
    <name evidence="9" type="ORF">F2Y13_16290</name>
</gene>
<evidence type="ECO:0000256" key="5">
    <source>
        <dbReference type="ARBA" id="ARBA00023163"/>
    </source>
</evidence>
<dbReference type="GO" id="GO:0000160">
    <property type="term" value="P:phosphorelay signal transduction system"/>
    <property type="evidence" value="ECO:0007669"/>
    <property type="project" value="UniProtKB-KW"/>
</dbReference>
<dbReference type="EMBL" id="VVXK01000072">
    <property type="protein sequence ID" value="KAA2362848.1"/>
    <property type="molecule type" value="Genomic_DNA"/>
</dbReference>
<evidence type="ECO:0000313" key="10">
    <source>
        <dbReference type="Proteomes" id="UP000323567"/>
    </source>
</evidence>
<comment type="caution">
    <text evidence="9">The sequence shown here is derived from an EMBL/GenBank/DDBJ whole genome shotgun (WGS) entry which is preliminary data.</text>
</comment>
<dbReference type="CDD" id="cd06170">
    <property type="entry name" value="LuxR_C_like"/>
    <property type="match status" value="1"/>
</dbReference>
<dbReference type="PROSITE" id="PS00622">
    <property type="entry name" value="HTH_LUXR_1"/>
    <property type="match status" value="1"/>
</dbReference>
<dbReference type="FunFam" id="3.40.50.2300:FF:000018">
    <property type="entry name" value="DNA-binding transcriptional regulator NtrC"/>
    <property type="match status" value="1"/>
</dbReference>
<dbReference type="PANTHER" id="PTHR44688:SF16">
    <property type="entry name" value="DNA-BINDING TRANSCRIPTIONAL ACTIVATOR DEVR_DOSR"/>
    <property type="match status" value="1"/>
</dbReference>
<dbReference type="Gene3D" id="3.40.50.2300">
    <property type="match status" value="1"/>
</dbReference>
<proteinExistence type="predicted"/>
<dbReference type="Pfam" id="PF00072">
    <property type="entry name" value="Response_reg"/>
    <property type="match status" value="1"/>
</dbReference>
<feature type="domain" description="HTH luxR-type" evidence="7">
    <location>
        <begin position="141"/>
        <end position="206"/>
    </location>
</feature>
<name>A0A5B3FNB4_9BACT</name>
<dbReference type="PRINTS" id="PR00038">
    <property type="entry name" value="HTHLUXR"/>
</dbReference>